<dbReference type="EMBL" id="DVMS01000067">
    <property type="protein sequence ID" value="HIU38508.1"/>
    <property type="molecule type" value="Genomic_DNA"/>
</dbReference>
<dbReference type="Gene3D" id="3.40.50.300">
    <property type="entry name" value="P-loop containing nucleotide triphosphate hydrolases"/>
    <property type="match status" value="1"/>
</dbReference>
<dbReference type="SUPFAM" id="SSF52540">
    <property type="entry name" value="P-loop containing nucleoside triphosphate hydrolases"/>
    <property type="match status" value="1"/>
</dbReference>
<accession>A0A9D1IK26</accession>
<organism evidence="1 2">
    <name type="scientific">Candidatus Limisoma intestinavium</name>
    <dbReference type="NCBI Taxonomy" id="2840856"/>
    <lineage>
        <taxon>Bacteria</taxon>
        <taxon>Pseudomonadati</taxon>
        <taxon>Bacteroidota</taxon>
        <taxon>Bacteroidia</taxon>
        <taxon>Bacteroidales</taxon>
        <taxon>Candidatus Limisoma</taxon>
    </lineage>
</organism>
<dbReference type="Pfam" id="PF13189">
    <property type="entry name" value="Cytidylate_kin2"/>
    <property type="match status" value="1"/>
</dbReference>
<dbReference type="GO" id="GO:0016301">
    <property type="term" value="F:kinase activity"/>
    <property type="evidence" value="ECO:0007669"/>
    <property type="project" value="UniProtKB-KW"/>
</dbReference>
<dbReference type="InterPro" id="IPR027417">
    <property type="entry name" value="P-loop_NTPase"/>
</dbReference>
<name>A0A9D1IK26_9BACT</name>
<sequence>MEDKKFVITIGRQFGSGGHDIGEKLAKTLGVKFYDKELLLEAAKEIGVNPELFKKTDEKLPSFYINNLSLNLGFYIQSFSASPSSTYYDSVQKAVCDTIRAVAERSSCVIVGRCADYLLRDNPYCINVFISASPEACAQRIVKRVEGTSIDEAKSLAKKENKLRAEYYNFYTDKEWGHSTSYDICLDSSRLDEAEIIKLIIAYVEARLKQ</sequence>
<proteinExistence type="predicted"/>
<dbReference type="AlphaFoldDB" id="A0A9D1IK26"/>
<dbReference type="Proteomes" id="UP000824076">
    <property type="component" value="Unassembled WGS sequence"/>
</dbReference>
<keyword evidence="1" id="KW-0418">Kinase</keyword>
<comment type="caution">
    <text evidence="1">The sequence shown here is derived from an EMBL/GenBank/DDBJ whole genome shotgun (WGS) entry which is preliminary data.</text>
</comment>
<evidence type="ECO:0000313" key="2">
    <source>
        <dbReference type="Proteomes" id="UP000824076"/>
    </source>
</evidence>
<reference evidence="1" key="1">
    <citation type="submission" date="2020-10" db="EMBL/GenBank/DDBJ databases">
        <authorList>
            <person name="Gilroy R."/>
        </authorList>
    </citation>
    <scope>NUCLEOTIDE SEQUENCE</scope>
    <source>
        <strain evidence="1">17073</strain>
    </source>
</reference>
<keyword evidence="1" id="KW-0808">Transferase</keyword>
<evidence type="ECO:0000313" key="1">
    <source>
        <dbReference type="EMBL" id="HIU38508.1"/>
    </source>
</evidence>
<reference evidence="1" key="2">
    <citation type="journal article" date="2021" name="PeerJ">
        <title>Extensive microbial diversity within the chicken gut microbiome revealed by metagenomics and culture.</title>
        <authorList>
            <person name="Gilroy R."/>
            <person name="Ravi A."/>
            <person name="Getino M."/>
            <person name="Pursley I."/>
            <person name="Horton D.L."/>
            <person name="Alikhan N.F."/>
            <person name="Baker D."/>
            <person name="Gharbi K."/>
            <person name="Hall N."/>
            <person name="Watson M."/>
            <person name="Adriaenssens E.M."/>
            <person name="Foster-Nyarko E."/>
            <person name="Jarju S."/>
            <person name="Secka A."/>
            <person name="Antonio M."/>
            <person name="Oren A."/>
            <person name="Chaudhuri R.R."/>
            <person name="La Ragione R."/>
            <person name="Hildebrand F."/>
            <person name="Pallen M.J."/>
        </authorList>
    </citation>
    <scope>NUCLEOTIDE SEQUENCE</scope>
    <source>
        <strain evidence="1">17073</strain>
    </source>
</reference>
<gene>
    <name evidence="1" type="ORF">IAD18_02435</name>
</gene>
<protein>
    <submittedName>
        <fullName evidence="1">Cytidylate kinase-like family protein</fullName>
    </submittedName>
</protein>